<dbReference type="Pfam" id="PF23598">
    <property type="entry name" value="LRR_14"/>
    <property type="match status" value="1"/>
</dbReference>
<proteinExistence type="predicted"/>
<evidence type="ECO:0000313" key="4">
    <source>
        <dbReference type="Proteomes" id="UP001141552"/>
    </source>
</evidence>
<gene>
    <name evidence="3" type="ORF">Tsubulata_047127</name>
</gene>
<sequence>MERLKDRCLITVSVCGEEGRTVGMHDLIQLMCKEIVLDEDRLHPGKRSRLWRHNDILQVLNKPKRVERVEALSLDMSQVSRIIELSPKVFEEMDNLRLLRFYCLDDSHIPTKNPISKLHLPQQGLEYLPNTVRLLHWDRYPSASLPSNFCPENMVYLKMPGSSLTQLWEGDNVHLVNLKVCDLWGSKELIKIMDFSGVPNLEELYLGGCSSLVEIPSSLQLCRKLTEIIVSGCVNLCGFPSDLRLTSLEEVGLQRCPTITELPKLPSTVKSLYFGGSGIKQVTAACIGHLTRLQTLWVGEIVESLPCEIGFLNCLQELSIWGGGPKVVSIPDTIYNLTRLVRLSCSCENLESLPNGIGRLESLEILDLSGCSKIRSLPSDIGELTRLKSLSLTGCSSITSLPESIC</sequence>
<dbReference type="InterPro" id="IPR044974">
    <property type="entry name" value="Disease_R_plants"/>
</dbReference>
<comment type="caution">
    <text evidence="3">The sequence shown here is derived from an EMBL/GenBank/DDBJ whole genome shotgun (WGS) entry which is preliminary data.</text>
</comment>
<organism evidence="3 4">
    <name type="scientific">Turnera subulata</name>
    <dbReference type="NCBI Taxonomy" id="218843"/>
    <lineage>
        <taxon>Eukaryota</taxon>
        <taxon>Viridiplantae</taxon>
        <taxon>Streptophyta</taxon>
        <taxon>Embryophyta</taxon>
        <taxon>Tracheophyta</taxon>
        <taxon>Spermatophyta</taxon>
        <taxon>Magnoliopsida</taxon>
        <taxon>eudicotyledons</taxon>
        <taxon>Gunneridae</taxon>
        <taxon>Pentapetalae</taxon>
        <taxon>rosids</taxon>
        <taxon>fabids</taxon>
        <taxon>Malpighiales</taxon>
        <taxon>Passifloraceae</taxon>
        <taxon>Turnera</taxon>
    </lineage>
</organism>
<dbReference type="InterPro" id="IPR055414">
    <property type="entry name" value="LRR_R13L4/SHOC2-like"/>
</dbReference>
<dbReference type="Gene3D" id="3.80.10.10">
    <property type="entry name" value="Ribonuclease Inhibitor"/>
    <property type="match status" value="2"/>
</dbReference>
<dbReference type="Proteomes" id="UP001141552">
    <property type="component" value="Unassembled WGS sequence"/>
</dbReference>
<evidence type="ECO:0000313" key="3">
    <source>
        <dbReference type="EMBL" id="KAJ4840901.1"/>
    </source>
</evidence>
<protein>
    <recommendedName>
        <fullName evidence="2">Disease resistance R13L4/SHOC-2-like LRR domain-containing protein</fullName>
    </recommendedName>
</protein>
<dbReference type="AlphaFoldDB" id="A0A9Q0JFM3"/>
<evidence type="ECO:0000259" key="2">
    <source>
        <dbReference type="Pfam" id="PF23598"/>
    </source>
</evidence>
<evidence type="ECO:0000256" key="1">
    <source>
        <dbReference type="ARBA" id="ARBA00022737"/>
    </source>
</evidence>
<feature type="domain" description="Disease resistance R13L4/SHOC-2-like LRR" evidence="2">
    <location>
        <begin position="280"/>
        <end position="369"/>
    </location>
</feature>
<reference evidence="3" key="1">
    <citation type="submission" date="2022-02" db="EMBL/GenBank/DDBJ databases">
        <authorList>
            <person name="Henning P.M."/>
            <person name="McCubbin A.G."/>
            <person name="Shore J.S."/>
        </authorList>
    </citation>
    <scope>NUCLEOTIDE SEQUENCE</scope>
    <source>
        <strain evidence="3">F60SS</strain>
        <tissue evidence="3">Leaves</tissue>
    </source>
</reference>
<dbReference type="OrthoDB" id="1436243at2759"/>
<dbReference type="GO" id="GO:0006952">
    <property type="term" value="P:defense response"/>
    <property type="evidence" value="ECO:0007669"/>
    <property type="project" value="InterPro"/>
</dbReference>
<dbReference type="PANTHER" id="PTHR11017:SF573">
    <property type="entry name" value="ADP-RIBOSYL CYCLASE_CYCLIC ADP-RIBOSE HYDROLASE"/>
    <property type="match status" value="1"/>
</dbReference>
<reference evidence="3" key="2">
    <citation type="journal article" date="2023" name="Plants (Basel)">
        <title>Annotation of the Turnera subulata (Passifloraceae) Draft Genome Reveals the S-Locus Evolved after the Divergence of Turneroideae from Passifloroideae in a Stepwise Manner.</title>
        <authorList>
            <person name="Henning P.M."/>
            <person name="Roalson E.H."/>
            <person name="Mir W."/>
            <person name="McCubbin A.G."/>
            <person name="Shore J.S."/>
        </authorList>
    </citation>
    <scope>NUCLEOTIDE SEQUENCE</scope>
    <source>
        <strain evidence="3">F60SS</strain>
    </source>
</reference>
<dbReference type="PANTHER" id="PTHR11017">
    <property type="entry name" value="LEUCINE-RICH REPEAT-CONTAINING PROTEIN"/>
    <property type="match status" value="1"/>
</dbReference>
<accession>A0A9Q0JFM3</accession>
<dbReference type="EMBL" id="JAKUCV010002921">
    <property type="protein sequence ID" value="KAJ4840901.1"/>
    <property type="molecule type" value="Genomic_DNA"/>
</dbReference>
<name>A0A9Q0JFM3_9ROSI</name>
<keyword evidence="1" id="KW-0677">Repeat</keyword>
<dbReference type="SUPFAM" id="SSF52058">
    <property type="entry name" value="L domain-like"/>
    <property type="match status" value="1"/>
</dbReference>
<keyword evidence="4" id="KW-1185">Reference proteome</keyword>
<dbReference type="InterPro" id="IPR032675">
    <property type="entry name" value="LRR_dom_sf"/>
</dbReference>
<feature type="non-terminal residue" evidence="3">
    <location>
        <position position="406"/>
    </location>
</feature>